<sequence>MVRKKIDNRIRVLIENGVALGHRTMFLVVGDKSRDQVVILHHMLSKATVKVRPSVLWCYKKDLGFSSHRKNKMKQLQRKVKSGRVNVNEENPFEMFVASTNIRYCYYSETQKILGNTYGMCVLQDFEALTPNLLARTVETVEGGGIIVILVHNLNSLKQLYTMHMDVHERYRTEAHQDIVGRFNERFLLSLTSNSRCLVIDDQLNVLPISSRVLKVEPVDKQSIHSENEEQLNELKNSLRDTQPVSSLINCCKTLDQAKAVLKFIDAVSEKTLRSTVSLTASRGRGKSAALGLAVAGAVAFGYSNIFVTSPSPENLNTFFQFVFKGFDALSYQEHVDYGLVQSTNPEYNKALVRVNIFKEHRQTIQYIHPTDAQKLGHAELLVIDEAAAIPLPYVKAMLGPYLVFLSSTINGYEGTGRSLSLKLLQQLRKQAAPAGSNSDKNSQASIGRSLHEIVLNESIRYNSNDSVEKWLTDLLCLDATLVQPILSGCPPPDACDLYYVNRDTLFCYHKASEAFLHRIVALFVSSHYKNSPNDLQMMSDAPAHHIFCLLGPVDPNSKSLPEVLCVVQVCLEGQIQEASVSNGLERGKRAAGDLIPWTIAQQYQVDSFPSFAGARIVRIATHPDYQSMGYGRRALSLLKLYYEGNIPCLDDVKSGPGESIESVDDSELGLLEERIEPRKNLPPLLLKLSERPPESLRYIGVSYGLTAPLYKFWKKSSFVPVYLRQTANDLTGEHSCIMLSVLNQSADDLEWLKSFFLDFRRRFISLLSFQFNSFHPSLALSVISNNVVTDNNQDELTKTELNYHLTMNDVKRLEMYCRNLVDYHLIVDLIPTLAKLYFLQRVGDVKLSAAQSCILLSIGLQHKTVDSLTTELELTSSQILGLFNQLVRRIRNYLYGILEKSIAETFAEPEVSEMQPLPSSIDEDLRKTEKALKKKQEAEKKKLTMEHLSQYSIKGSEKDWGEALNKNKGIISIKSGVKRPSSNIEIPTEPPKEFGKKKKKKNKS</sequence>
<feature type="domain" description="TcmA/NAT10 helicase" evidence="13">
    <location>
        <begin position="279"/>
        <end position="479"/>
    </location>
</feature>
<feature type="region of interest" description="Disordered" evidence="12">
    <location>
        <begin position="980"/>
        <end position="1005"/>
    </location>
</feature>
<keyword evidence="2 11" id="KW-0698">rRNA processing</keyword>
<evidence type="ECO:0000256" key="4">
    <source>
        <dbReference type="ARBA" id="ARBA00022694"/>
    </source>
</evidence>
<organism evidence="17 18">
    <name type="scientific">Parthenolecanium corni</name>
    <dbReference type="NCBI Taxonomy" id="536013"/>
    <lineage>
        <taxon>Eukaryota</taxon>
        <taxon>Metazoa</taxon>
        <taxon>Ecdysozoa</taxon>
        <taxon>Arthropoda</taxon>
        <taxon>Hexapoda</taxon>
        <taxon>Insecta</taxon>
        <taxon>Pterygota</taxon>
        <taxon>Neoptera</taxon>
        <taxon>Paraneoptera</taxon>
        <taxon>Hemiptera</taxon>
        <taxon>Sternorrhyncha</taxon>
        <taxon>Coccoidea</taxon>
        <taxon>Coccidae</taxon>
        <taxon>Parthenolecanium</taxon>
    </lineage>
</organism>
<proteinExistence type="inferred from homology"/>
<evidence type="ECO:0000256" key="9">
    <source>
        <dbReference type="ARBA" id="ARBA00052133"/>
    </source>
</evidence>
<evidence type="ECO:0000256" key="3">
    <source>
        <dbReference type="ARBA" id="ARBA00022679"/>
    </source>
</evidence>
<dbReference type="Pfam" id="PF13718">
    <property type="entry name" value="GNAT_acetyltr_2"/>
    <property type="match status" value="1"/>
</dbReference>
<dbReference type="GO" id="GO:0051391">
    <property type="term" value="P:tRNA acetylation"/>
    <property type="evidence" value="ECO:0007669"/>
    <property type="project" value="UniProtKB-UniRule"/>
</dbReference>
<feature type="binding site" evidence="11">
    <location>
        <begin position="620"/>
        <end position="622"/>
    </location>
    <ligand>
        <name>acetyl-CoA</name>
        <dbReference type="ChEBI" id="CHEBI:57288"/>
    </ligand>
</feature>
<dbReference type="InterPro" id="IPR027992">
    <property type="entry name" value="tRNA_bind_dom"/>
</dbReference>
<evidence type="ECO:0000259" key="14">
    <source>
        <dbReference type="Pfam" id="PF08351"/>
    </source>
</evidence>
<dbReference type="InterPro" id="IPR007807">
    <property type="entry name" value="TcmA/NAT10_helicase"/>
</dbReference>
<feature type="binding site" evidence="11">
    <location>
        <position position="716"/>
    </location>
    <ligand>
        <name>acetyl-CoA</name>
        <dbReference type="ChEBI" id="CHEBI:57288"/>
    </ligand>
</feature>
<comment type="function">
    <text evidence="11">RNA cytidine acetyltransferase with specificity toward both 18S rRNA and tRNAs. Catalyzes the formation of N(4)-acetylcytidine (ac4C) in 18S rRNA. Required for early nucleolar cleavages of precursor rRNA at sites A0, A1 and A2 during 18S rRNA synthesis. Catalyzes the formation of ac4C in serine and leucine tRNAs. Requires a tRNA-binding adapter protein for full tRNA acetyltransferase activity but not for 18S rRNA acetylation.</text>
</comment>
<comment type="similarity">
    <text evidence="11">Belongs to the RNA cytidine acetyltransferase family. NAT10 subfamily.</text>
</comment>
<dbReference type="GO" id="GO:0005730">
    <property type="term" value="C:nucleolus"/>
    <property type="evidence" value="ECO:0007669"/>
    <property type="project" value="UniProtKB-SubCell"/>
</dbReference>
<accession>A0AAN9Y6A7</accession>
<evidence type="ECO:0000259" key="13">
    <source>
        <dbReference type="Pfam" id="PF05127"/>
    </source>
</evidence>
<evidence type="ECO:0000256" key="10">
    <source>
        <dbReference type="ARBA" id="ARBA00068357"/>
    </source>
</evidence>
<keyword evidence="3 11" id="KW-0808">Transferase</keyword>
<evidence type="ECO:0000256" key="5">
    <source>
        <dbReference type="ARBA" id="ARBA00022741"/>
    </source>
</evidence>
<keyword evidence="6 11" id="KW-0067">ATP-binding</keyword>
<dbReference type="PANTHER" id="PTHR10925:SF5">
    <property type="entry name" value="RNA CYTIDINE ACETYLTRANSFERASE"/>
    <property type="match status" value="1"/>
</dbReference>
<feature type="binding site" evidence="11">
    <location>
        <begin position="284"/>
        <end position="293"/>
    </location>
    <ligand>
        <name>ATP</name>
        <dbReference type="ChEBI" id="CHEBI:30616"/>
    </ligand>
</feature>
<feature type="domain" description="N-acetyltransferase" evidence="15">
    <location>
        <begin position="519"/>
        <end position="743"/>
    </location>
</feature>
<dbReference type="EC" id="2.3.1.-" evidence="11"/>
<dbReference type="InterPro" id="IPR032672">
    <property type="entry name" value="TmcA/NAT10/Kre33"/>
</dbReference>
<dbReference type="EMBL" id="JBBCAQ010000010">
    <property type="protein sequence ID" value="KAK7601428.1"/>
    <property type="molecule type" value="Genomic_DNA"/>
</dbReference>
<dbReference type="Pfam" id="PF08351">
    <property type="entry name" value="TmcA_N"/>
    <property type="match status" value="1"/>
</dbReference>
<keyword evidence="7 11" id="KW-0539">Nucleus</keyword>
<dbReference type="InterPro" id="IPR033688">
    <property type="entry name" value="NAT10"/>
</dbReference>
<dbReference type="FunFam" id="3.40.50.11040:FF:000002">
    <property type="entry name" value="RNA cytidine acetyltransferase"/>
    <property type="match status" value="1"/>
</dbReference>
<dbReference type="InterPro" id="IPR000182">
    <property type="entry name" value="GNAT_dom"/>
</dbReference>
<dbReference type="InterPro" id="IPR013562">
    <property type="entry name" value="TmcA/NAT10_N"/>
</dbReference>
<gene>
    <name evidence="17" type="ORF">V9T40_008869</name>
</gene>
<evidence type="ECO:0000259" key="16">
    <source>
        <dbReference type="Pfam" id="PF13725"/>
    </source>
</evidence>
<evidence type="ECO:0000256" key="11">
    <source>
        <dbReference type="HAMAP-Rule" id="MF_03211"/>
    </source>
</evidence>
<dbReference type="GO" id="GO:0005524">
    <property type="term" value="F:ATP binding"/>
    <property type="evidence" value="ECO:0007669"/>
    <property type="project" value="UniProtKB-UniRule"/>
</dbReference>
<dbReference type="GO" id="GO:0030686">
    <property type="term" value="C:90S preribosome"/>
    <property type="evidence" value="ECO:0007669"/>
    <property type="project" value="TreeGrafter"/>
</dbReference>
<dbReference type="Pfam" id="PF13725">
    <property type="entry name" value="tRNA_bind_2"/>
    <property type="match status" value="1"/>
</dbReference>
<dbReference type="Pfam" id="PF05127">
    <property type="entry name" value="NAT10_TcmA_helicase"/>
    <property type="match status" value="1"/>
</dbReference>
<feature type="domain" description="TmcA/NAT10 N-terminal" evidence="14">
    <location>
        <begin position="9"/>
        <end position="201"/>
    </location>
</feature>
<comment type="catalytic activity">
    <reaction evidence="11">
        <text>a cytidine in tRNA + acetyl-CoA + ATP + H2O = an N(4)-acetylcytidine in tRNA + ADP + phosphate + CoA + H(+)</text>
        <dbReference type="Rhea" id="RHEA:53876"/>
        <dbReference type="Rhea" id="RHEA-COMP:13670"/>
        <dbReference type="Rhea" id="RHEA-COMP:13671"/>
        <dbReference type="ChEBI" id="CHEBI:15377"/>
        <dbReference type="ChEBI" id="CHEBI:15378"/>
        <dbReference type="ChEBI" id="CHEBI:30616"/>
        <dbReference type="ChEBI" id="CHEBI:43474"/>
        <dbReference type="ChEBI" id="CHEBI:57287"/>
        <dbReference type="ChEBI" id="CHEBI:57288"/>
        <dbReference type="ChEBI" id="CHEBI:74900"/>
        <dbReference type="ChEBI" id="CHEBI:82748"/>
        <dbReference type="ChEBI" id="CHEBI:456216"/>
    </reaction>
</comment>
<dbReference type="GO" id="GO:1904812">
    <property type="term" value="P:rRNA acetylation involved in maturation of SSU-rRNA"/>
    <property type="evidence" value="ECO:0007669"/>
    <property type="project" value="InterPro"/>
</dbReference>
<dbReference type="Gene3D" id="3.40.630.30">
    <property type="match status" value="1"/>
</dbReference>
<dbReference type="PANTHER" id="PTHR10925">
    <property type="entry name" value="N-ACETYLTRANSFERASE 10"/>
    <property type="match status" value="1"/>
</dbReference>
<name>A0AAN9Y6A7_9HEMI</name>
<comment type="catalytic activity">
    <reaction evidence="9 11">
        <text>a cytidine in 18S rRNA + acetyl-CoA + ATP + H2O = an N(4)-acetylcytidine in 18S rRNA + ADP + phosphate + CoA + H(+)</text>
        <dbReference type="Rhea" id="RHEA:51424"/>
        <dbReference type="Rhea" id="RHEA-COMP:13575"/>
        <dbReference type="Rhea" id="RHEA-COMP:13576"/>
        <dbReference type="ChEBI" id="CHEBI:15377"/>
        <dbReference type="ChEBI" id="CHEBI:15378"/>
        <dbReference type="ChEBI" id="CHEBI:30616"/>
        <dbReference type="ChEBI" id="CHEBI:43474"/>
        <dbReference type="ChEBI" id="CHEBI:57287"/>
        <dbReference type="ChEBI" id="CHEBI:57288"/>
        <dbReference type="ChEBI" id="CHEBI:74900"/>
        <dbReference type="ChEBI" id="CHEBI:82748"/>
        <dbReference type="ChEBI" id="CHEBI:456216"/>
    </reaction>
</comment>
<evidence type="ECO:0000313" key="17">
    <source>
        <dbReference type="EMBL" id="KAK7601428.1"/>
    </source>
</evidence>
<feature type="binding site" evidence="11">
    <location>
        <begin position="627"/>
        <end position="633"/>
    </location>
    <ligand>
        <name>acetyl-CoA</name>
        <dbReference type="ChEBI" id="CHEBI:57288"/>
    </ligand>
</feature>
<evidence type="ECO:0000256" key="8">
    <source>
        <dbReference type="ARBA" id="ARBA00023315"/>
    </source>
</evidence>
<evidence type="ECO:0000256" key="7">
    <source>
        <dbReference type="ARBA" id="ARBA00023242"/>
    </source>
</evidence>
<reference evidence="17 18" key="1">
    <citation type="submission" date="2024-03" db="EMBL/GenBank/DDBJ databases">
        <title>Adaptation during the transition from Ophiocordyceps entomopathogen to insect associate is accompanied by gene loss and intensified selection.</title>
        <authorList>
            <person name="Ward C.M."/>
            <person name="Onetto C.A."/>
            <person name="Borneman A.R."/>
        </authorList>
    </citation>
    <scope>NUCLEOTIDE SEQUENCE [LARGE SCALE GENOMIC DNA]</scope>
    <source>
        <strain evidence="17">AWRI1</strain>
        <tissue evidence="17">Single Adult Female</tissue>
    </source>
</reference>
<dbReference type="HAMAP" id="MF_03211">
    <property type="entry name" value="RNA_acetyltr_Nat10"/>
    <property type="match status" value="1"/>
</dbReference>
<evidence type="ECO:0000256" key="6">
    <source>
        <dbReference type="ARBA" id="ARBA00022840"/>
    </source>
</evidence>
<dbReference type="GO" id="GO:0000049">
    <property type="term" value="F:tRNA binding"/>
    <property type="evidence" value="ECO:0007669"/>
    <property type="project" value="TreeGrafter"/>
</dbReference>
<dbReference type="FunFam" id="3.40.50.300:FF:002218">
    <property type="entry name" value="tRNA(Met) cytidine acetyltransferase TmcA"/>
    <property type="match status" value="1"/>
</dbReference>
<evidence type="ECO:0000256" key="1">
    <source>
        <dbReference type="ARBA" id="ARBA00004604"/>
    </source>
</evidence>
<feature type="domain" description="Possible tRNA binding" evidence="16">
    <location>
        <begin position="752"/>
        <end position="964"/>
    </location>
</feature>
<evidence type="ECO:0000259" key="15">
    <source>
        <dbReference type="Pfam" id="PF13718"/>
    </source>
</evidence>
<feature type="binding site" evidence="11">
    <location>
        <position position="461"/>
    </location>
    <ligand>
        <name>ATP</name>
        <dbReference type="ChEBI" id="CHEBI:30616"/>
    </ligand>
</feature>
<keyword evidence="5 11" id="KW-0547">Nucleotide-binding</keyword>
<comment type="caution">
    <text evidence="17">The sequence shown here is derived from an EMBL/GenBank/DDBJ whole genome shotgun (WGS) entry which is preliminary data.</text>
</comment>
<dbReference type="GO" id="GO:1990883">
    <property type="term" value="F:18S rRNA cytidine N-acetyltransferase activity"/>
    <property type="evidence" value="ECO:0007669"/>
    <property type="project" value="TreeGrafter"/>
</dbReference>
<keyword evidence="4 11" id="KW-0819">tRNA processing</keyword>
<comment type="subcellular location">
    <subcellularLocation>
        <location evidence="1 11">Nucleus</location>
        <location evidence="1 11">Nucleolus</location>
    </subcellularLocation>
</comment>
<evidence type="ECO:0000256" key="12">
    <source>
        <dbReference type="SAM" id="MobiDB-lite"/>
    </source>
</evidence>
<dbReference type="InterPro" id="IPR027417">
    <property type="entry name" value="P-loop_NTPase"/>
</dbReference>
<dbReference type="Gene3D" id="3.40.50.300">
    <property type="entry name" value="P-loop containing nucleotide triphosphate hydrolases"/>
    <property type="match status" value="1"/>
</dbReference>
<dbReference type="AlphaFoldDB" id="A0AAN9Y6A7"/>
<dbReference type="Gene3D" id="3.40.50.11040">
    <property type="match status" value="1"/>
</dbReference>
<evidence type="ECO:0000313" key="18">
    <source>
        <dbReference type="Proteomes" id="UP001367676"/>
    </source>
</evidence>
<keyword evidence="8 11" id="KW-0012">Acyltransferase</keyword>
<evidence type="ECO:0000256" key="2">
    <source>
        <dbReference type="ARBA" id="ARBA00022552"/>
    </source>
</evidence>
<feature type="compositionally biased region" description="Basic residues" evidence="12">
    <location>
        <begin position="996"/>
        <end position="1005"/>
    </location>
</feature>
<protein>
    <recommendedName>
        <fullName evidence="10 11">RNA cytidine acetyltransferase</fullName>
        <ecNumber evidence="11">2.3.1.-</ecNumber>
    </recommendedName>
    <alternativeName>
        <fullName evidence="11">18S rRNA cytosine acetyltransferase</fullName>
    </alternativeName>
</protein>
<dbReference type="Proteomes" id="UP001367676">
    <property type="component" value="Unassembled WGS sequence"/>
</dbReference>
<keyword evidence="18" id="KW-1185">Reference proteome</keyword>